<evidence type="ECO:0000256" key="1">
    <source>
        <dbReference type="SAM" id="Phobius"/>
    </source>
</evidence>
<keyword evidence="1" id="KW-1133">Transmembrane helix</keyword>
<evidence type="ECO:0000259" key="2">
    <source>
        <dbReference type="Pfam" id="PF02308"/>
    </source>
</evidence>
<proteinExistence type="predicted"/>
<reference evidence="4" key="1">
    <citation type="submission" date="2021-02" db="EMBL/GenBank/DDBJ databases">
        <title>Thiocyanate and organic carbon inputs drive convergent selection for specific autotrophic Afipia and Thiobacillus strains within complex microbiomes.</title>
        <authorList>
            <person name="Huddy R.J."/>
            <person name="Sachdeva R."/>
            <person name="Kadzinga F."/>
            <person name="Kantor R.S."/>
            <person name="Harrison S.T.L."/>
            <person name="Banfield J.F."/>
        </authorList>
    </citation>
    <scope>NUCLEOTIDE SEQUENCE</scope>
    <source>
        <strain evidence="4">SCN18_13_7_16_R3_B_64_19</strain>
    </source>
</reference>
<dbReference type="AlphaFoldDB" id="A0A8I1MVV8"/>
<dbReference type="Proteomes" id="UP000664800">
    <property type="component" value="Unassembled WGS sequence"/>
</dbReference>
<keyword evidence="1" id="KW-0812">Transmembrane</keyword>
<dbReference type="Pfam" id="PF13194">
    <property type="entry name" value="DUF4010"/>
    <property type="match status" value="1"/>
</dbReference>
<comment type="caution">
    <text evidence="4">The sequence shown here is derived from an EMBL/GenBank/DDBJ whole genome shotgun (WGS) entry which is preliminary data.</text>
</comment>
<gene>
    <name evidence="4" type="ORF">J0I24_05935</name>
</gene>
<feature type="transmembrane region" description="Helical" evidence="1">
    <location>
        <begin position="39"/>
        <end position="68"/>
    </location>
</feature>
<feature type="domain" description="MgtC/SapB/SrpB/YhiD N-terminal" evidence="2">
    <location>
        <begin position="11"/>
        <end position="122"/>
    </location>
</feature>
<keyword evidence="1" id="KW-0472">Membrane</keyword>
<evidence type="ECO:0000313" key="5">
    <source>
        <dbReference type="Proteomes" id="UP000664800"/>
    </source>
</evidence>
<feature type="transmembrane region" description="Helical" evidence="1">
    <location>
        <begin position="80"/>
        <end position="97"/>
    </location>
</feature>
<evidence type="ECO:0000259" key="3">
    <source>
        <dbReference type="Pfam" id="PF13194"/>
    </source>
</evidence>
<feature type="domain" description="DUF4010" evidence="3">
    <location>
        <begin position="172"/>
        <end position="381"/>
    </location>
</feature>
<dbReference type="Pfam" id="PF02308">
    <property type="entry name" value="MgtC"/>
    <property type="match status" value="1"/>
</dbReference>
<feature type="transmembrane region" description="Helical" evidence="1">
    <location>
        <begin position="360"/>
        <end position="381"/>
    </location>
</feature>
<evidence type="ECO:0000313" key="4">
    <source>
        <dbReference type="EMBL" id="MBN8743830.1"/>
    </source>
</evidence>
<protein>
    <submittedName>
        <fullName evidence="4">MgtC/SapB family protein</fullName>
    </submittedName>
</protein>
<feature type="transmembrane region" description="Helical" evidence="1">
    <location>
        <begin position="103"/>
        <end position="121"/>
    </location>
</feature>
<dbReference type="PANTHER" id="PTHR39084:SF1">
    <property type="entry name" value="DUF4010 DOMAIN-CONTAINING PROTEIN"/>
    <property type="match status" value="1"/>
</dbReference>
<feature type="transmembrane region" description="Helical" evidence="1">
    <location>
        <begin position="393"/>
        <end position="412"/>
    </location>
</feature>
<dbReference type="InterPro" id="IPR025105">
    <property type="entry name" value="DUF4010"/>
</dbReference>
<dbReference type="RefSeq" id="WP_276729093.1">
    <property type="nucleotide sequence ID" value="NZ_JAFKMR010000013.1"/>
</dbReference>
<organism evidence="4 5">
    <name type="scientific">Thiomonas arsenitoxydans (strain DSM 22701 / CIP 110005 / 3As)</name>
    <dbReference type="NCBI Taxonomy" id="426114"/>
    <lineage>
        <taxon>Bacteria</taxon>
        <taxon>Pseudomonadati</taxon>
        <taxon>Pseudomonadota</taxon>
        <taxon>Betaproteobacteria</taxon>
        <taxon>Burkholderiales</taxon>
        <taxon>Thiomonas</taxon>
    </lineage>
</organism>
<feature type="transmembrane region" description="Helical" evidence="1">
    <location>
        <begin position="299"/>
        <end position="318"/>
    </location>
</feature>
<feature type="transmembrane region" description="Helical" evidence="1">
    <location>
        <begin position="157"/>
        <end position="181"/>
    </location>
</feature>
<accession>A0A8I1MVV8</accession>
<dbReference type="EMBL" id="JAFKMR010000013">
    <property type="protein sequence ID" value="MBN8743830.1"/>
    <property type="molecule type" value="Genomic_DNA"/>
</dbReference>
<dbReference type="PANTHER" id="PTHR39084">
    <property type="entry name" value="MEMBRANE PROTEIN-RELATED"/>
    <property type="match status" value="1"/>
</dbReference>
<feature type="transmembrane region" description="Helical" evidence="1">
    <location>
        <begin position="261"/>
        <end position="279"/>
    </location>
</feature>
<sequence>MIESSVLPWIAALGVGLLIGIERERSQPPESPAGLRSFVLAALAGATAGVLGPVALGVVLAAFALLTFAGYTQTRKADPGLTTEFALLLTVLIGALAQQSPGWAAGLGVVVAGILAAKTTLHGFARRVLSTQELESGLLLAAAALVVLPLLPDQPIAWLAGLNLHTLWLLAVLMMAIQSVGHVAVRAFGSQRGLALSGLAGGFVSSTATIASMAQRAQLDAALQGDCLRAALLSNLATVVELSLLVALIDPALLPGLLPAVGLYGAGALLAVGATWRLARRTLESLTSSVAEEATRRPFQPLQALLFAALLAGVLLAAEAARSMLGSDAALAATGLAGFADAHAAAASAAQMAVNGAFSSWQALLAIGIALATNAVSKIVAGFAGAQWTFGMINLAAQFGLIGLFWLGLWLGNAQA</sequence>
<name>A0A8I1MVV8_THIA3</name>
<feature type="transmembrane region" description="Helical" evidence="1">
    <location>
        <begin position="193"/>
        <end position="211"/>
    </location>
</feature>
<feature type="transmembrane region" description="Helical" evidence="1">
    <location>
        <begin position="133"/>
        <end position="151"/>
    </location>
</feature>
<dbReference type="InterPro" id="IPR049177">
    <property type="entry name" value="MgtC_SapB_SrpB_YhiD_N"/>
</dbReference>